<evidence type="ECO:0000313" key="2">
    <source>
        <dbReference type="EMBL" id="SHH88980.1"/>
    </source>
</evidence>
<dbReference type="RefSeq" id="WP_132996018.1">
    <property type="nucleotide sequence ID" value="NZ_FQXR01000005.1"/>
</dbReference>
<dbReference type="InterPro" id="IPR011322">
    <property type="entry name" value="N-reg_PII-like_a/b"/>
</dbReference>
<evidence type="ECO:0000313" key="3">
    <source>
        <dbReference type="Proteomes" id="UP000184389"/>
    </source>
</evidence>
<accession>A0A1M5WN21</accession>
<dbReference type="OrthoDB" id="1698375at2"/>
<name>A0A1M5WN21_9FIRM</name>
<keyword evidence="3" id="KW-1185">Reference proteome</keyword>
<dbReference type="AlphaFoldDB" id="A0A1M5WN21"/>
<feature type="domain" description="DUF2007" evidence="1">
    <location>
        <begin position="43"/>
        <end position="110"/>
    </location>
</feature>
<gene>
    <name evidence="2" type="ORF">SAMN02745180_01321</name>
</gene>
<dbReference type="Proteomes" id="UP000184389">
    <property type="component" value="Unassembled WGS sequence"/>
</dbReference>
<proteinExistence type="predicted"/>
<dbReference type="STRING" id="1123281.SAMN02745180_01321"/>
<organism evidence="2 3">
    <name type="scientific">Sporanaerobacter acetigenes DSM 13106</name>
    <dbReference type="NCBI Taxonomy" id="1123281"/>
    <lineage>
        <taxon>Bacteria</taxon>
        <taxon>Bacillati</taxon>
        <taxon>Bacillota</taxon>
        <taxon>Tissierellia</taxon>
        <taxon>Tissierellales</taxon>
        <taxon>Sporanaerobacteraceae</taxon>
        <taxon>Sporanaerobacter</taxon>
    </lineage>
</organism>
<evidence type="ECO:0000259" key="1">
    <source>
        <dbReference type="Pfam" id="PF09413"/>
    </source>
</evidence>
<reference evidence="2 3" key="1">
    <citation type="submission" date="2016-11" db="EMBL/GenBank/DDBJ databases">
        <authorList>
            <person name="Jaros S."/>
            <person name="Januszkiewicz K."/>
            <person name="Wedrychowicz H."/>
        </authorList>
    </citation>
    <scope>NUCLEOTIDE SEQUENCE [LARGE SCALE GENOMIC DNA]</scope>
    <source>
        <strain evidence="2 3">DSM 13106</strain>
    </source>
</reference>
<protein>
    <submittedName>
        <fullName evidence="2">Putative signal transducing protein</fullName>
    </submittedName>
</protein>
<dbReference type="EMBL" id="FQXR01000005">
    <property type="protein sequence ID" value="SHH88980.1"/>
    <property type="molecule type" value="Genomic_DNA"/>
</dbReference>
<dbReference type="Gene3D" id="3.30.70.790">
    <property type="entry name" value="UreE, C-terminal domain"/>
    <property type="match status" value="1"/>
</dbReference>
<dbReference type="Pfam" id="PF09413">
    <property type="entry name" value="DUF2007"/>
    <property type="match status" value="1"/>
</dbReference>
<dbReference type="InterPro" id="IPR018551">
    <property type="entry name" value="DUF2007"/>
</dbReference>
<sequence length="114" mass="13051">MEKVSIVKCDSYNYQLVERKVFIKKGGNILSNEKEKHTDDIEMVVLKTTNNSLELNFIKNLLEENSIPYILKDYGAGGYMRIATGSSLCGTDILVEKLTFEKAKEILDNFMYNE</sequence>
<dbReference type="SUPFAM" id="SSF54913">
    <property type="entry name" value="GlnB-like"/>
    <property type="match status" value="1"/>
</dbReference>